<proteinExistence type="predicted"/>
<dbReference type="EMBL" id="SRLO01001200">
    <property type="protein sequence ID" value="TNN40321.1"/>
    <property type="molecule type" value="Genomic_DNA"/>
</dbReference>
<reference evidence="2 3" key="1">
    <citation type="submission" date="2019-03" db="EMBL/GenBank/DDBJ databases">
        <title>First draft genome of Liparis tanakae, snailfish: a comprehensive survey of snailfish specific genes.</title>
        <authorList>
            <person name="Kim W."/>
            <person name="Song I."/>
            <person name="Jeong J.-H."/>
            <person name="Kim D."/>
            <person name="Kim S."/>
            <person name="Ryu S."/>
            <person name="Song J.Y."/>
            <person name="Lee S.K."/>
        </authorList>
    </citation>
    <scope>NUCLEOTIDE SEQUENCE [LARGE SCALE GENOMIC DNA]</scope>
    <source>
        <tissue evidence="2">Muscle</tissue>
    </source>
</reference>
<organism evidence="2 3">
    <name type="scientific">Liparis tanakae</name>
    <name type="common">Tanaka's snailfish</name>
    <dbReference type="NCBI Taxonomy" id="230148"/>
    <lineage>
        <taxon>Eukaryota</taxon>
        <taxon>Metazoa</taxon>
        <taxon>Chordata</taxon>
        <taxon>Craniata</taxon>
        <taxon>Vertebrata</taxon>
        <taxon>Euteleostomi</taxon>
        <taxon>Actinopterygii</taxon>
        <taxon>Neopterygii</taxon>
        <taxon>Teleostei</taxon>
        <taxon>Neoteleostei</taxon>
        <taxon>Acanthomorphata</taxon>
        <taxon>Eupercaria</taxon>
        <taxon>Perciformes</taxon>
        <taxon>Cottioidei</taxon>
        <taxon>Cottales</taxon>
        <taxon>Liparidae</taxon>
        <taxon>Liparis</taxon>
    </lineage>
</organism>
<gene>
    <name evidence="2" type="ORF">EYF80_049517</name>
</gene>
<protein>
    <submittedName>
        <fullName evidence="2">Uncharacterized protein</fullName>
    </submittedName>
</protein>
<dbReference type="AlphaFoldDB" id="A0A4Z2FHD6"/>
<sequence>MEEGGATPGRGDLIPSCRRLADGPSPAHRQQLAGPGPAESLGAKIRLLLRRVKPSAAAYGALQLLLYYAELQSHGQEHYGMDAPG</sequence>
<accession>A0A4Z2FHD6</accession>
<feature type="region of interest" description="Disordered" evidence="1">
    <location>
        <begin position="1"/>
        <end position="37"/>
    </location>
</feature>
<evidence type="ECO:0000256" key="1">
    <source>
        <dbReference type="SAM" id="MobiDB-lite"/>
    </source>
</evidence>
<dbReference type="Proteomes" id="UP000314294">
    <property type="component" value="Unassembled WGS sequence"/>
</dbReference>
<name>A0A4Z2FHD6_9TELE</name>
<keyword evidence="3" id="KW-1185">Reference proteome</keyword>
<evidence type="ECO:0000313" key="2">
    <source>
        <dbReference type="EMBL" id="TNN40321.1"/>
    </source>
</evidence>
<evidence type="ECO:0000313" key="3">
    <source>
        <dbReference type="Proteomes" id="UP000314294"/>
    </source>
</evidence>
<comment type="caution">
    <text evidence="2">The sequence shown here is derived from an EMBL/GenBank/DDBJ whole genome shotgun (WGS) entry which is preliminary data.</text>
</comment>